<organism evidence="1">
    <name type="scientific">Rhizophora mucronata</name>
    <name type="common">Asiatic mangrove</name>
    <dbReference type="NCBI Taxonomy" id="61149"/>
    <lineage>
        <taxon>Eukaryota</taxon>
        <taxon>Viridiplantae</taxon>
        <taxon>Streptophyta</taxon>
        <taxon>Embryophyta</taxon>
        <taxon>Tracheophyta</taxon>
        <taxon>Spermatophyta</taxon>
        <taxon>Magnoliopsida</taxon>
        <taxon>eudicotyledons</taxon>
        <taxon>Gunneridae</taxon>
        <taxon>Pentapetalae</taxon>
        <taxon>rosids</taxon>
        <taxon>fabids</taxon>
        <taxon>Malpighiales</taxon>
        <taxon>Rhizophoraceae</taxon>
        <taxon>Rhizophora</taxon>
    </lineage>
</organism>
<name>A0A2P2JRT7_RHIMU</name>
<evidence type="ECO:0000313" key="1">
    <source>
        <dbReference type="EMBL" id="MBW96149.1"/>
    </source>
</evidence>
<reference evidence="1" key="1">
    <citation type="submission" date="2018-02" db="EMBL/GenBank/DDBJ databases">
        <title>Rhizophora mucronata_Transcriptome.</title>
        <authorList>
            <person name="Meera S.P."/>
            <person name="Sreeshan A."/>
            <person name="Augustine A."/>
        </authorList>
    </citation>
    <scope>NUCLEOTIDE SEQUENCE</scope>
    <source>
        <tissue evidence="1">Leaf</tissue>
    </source>
</reference>
<protein>
    <submittedName>
        <fullName evidence="1">Uncharacterized protein</fullName>
    </submittedName>
</protein>
<accession>A0A2P2JRT7</accession>
<sequence length="46" mass="5109">MDDVRAHRRSKCETVPGFARQPKTLTAADAGRRLGVEDGFLFDDAM</sequence>
<dbReference type="AlphaFoldDB" id="A0A2P2JRT7"/>
<proteinExistence type="predicted"/>
<dbReference type="EMBL" id="GGEC01015666">
    <property type="protein sequence ID" value="MBW96149.1"/>
    <property type="molecule type" value="Transcribed_RNA"/>
</dbReference>